<dbReference type="OrthoDB" id="6717527at2"/>
<gene>
    <name evidence="2" type="ORF">SAMN05444584_1882</name>
</gene>
<dbReference type="RefSeq" id="WP_088824016.1">
    <property type="nucleotide sequence ID" value="NZ_FZLN01000003.1"/>
</dbReference>
<evidence type="ECO:0000313" key="3">
    <source>
        <dbReference type="Proteomes" id="UP000243463"/>
    </source>
</evidence>
<name>A0A217EHF8_9GAMM</name>
<evidence type="ECO:0000313" key="2">
    <source>
        <dbReference type="EMBL" id="SNQ29908.1"/>
    </source>
</evidence>
<accession>A0A217EHF8</accession>
<dbReference type="EMBL" id="FZLN01000003">
    <property type="protein sequence ID" value="SNQ29908.1"/>
    <property type="molecule type" value="Genomic_DNA"/>
</dbReference>
<dbReference type="Proteomes" id="UP000243463">
    <property type="component" value="Unassembled WGS sequence"/>
</dbReference>
<proteinExistence type="predicted"/>
<evidence type="ECO:0008006" key="4">
    <source>
        <dbReference type="Google" id="ProtNLM"/>
    </source>
</evidence>
<keyword evidence="3" id="KW-1185">Reference proteome</keyword>
<dbReference type="AlphaFoldDB" id="A0A217EHF8"/>
<organism evidence="2 3">
    <name type="scientific">Acinetobacter apis</name>
    <dbReference type="NCBI Taxonomy" id="1229165"/>
    <lineage>
        <taxon>Bacteria</taxon>
        <taxon>Pseudomonadati</taxon>
        <taxon>Pseudomonadota</taxon>
        <taxon>Gammaproteobacteria</taxon>
        <taxon>Moraxellales</taxon>
        <taxon>Moraxellaceae</taxon>
        <taxon>Acinetobacter</taxon>
    </lineage>
</organism>
<reference evidence="3" key="1">
    <citation type="submission" date="2017-06" db="EMBL/GenBank/DDBJ databases">
        <authorList>
            <person name="Varghese N."/>
            <person name="Submissions S."/>
        </authorList>
    </citation>
    <scope>NUCLEOTIDE SEQUENCE [LARGE SCALE GENOMIC DNA]</scope>
    <source>
        <strain evidence="3">ANC 5114</strain>
    </source>
</reference>
<feature type="chain" id="PRO_5012262129" description="PsiF repeat-containing protein" evidence="1">
    <location>
        <begin position="23"/>
        <end position="95"/>
    </location>
</feature>
<protein>
    <recommendedName>
        <fullName evidence="4">PsiF repeat-containing protein</fullName>
    </recommendedName>
</protein>
<dbReference type="PROSITE" id="PS51257">
    <property type="entry name" value="PROKAR_LIPOPROTEIN"/>
    <property type="match status" value="1"/>
</dbReference>
<evidence type="ECO:0000256" key="1">
    <source>
        <dbReference type="SAM" id="SignalP"/>
    </source>
</evidence>
<sequence length="95" mass="10558">MQSRLKTLMMVTGLVSVSLLSACSTFDHFPNRDGDRRFGPRDHKKSPEMKALIEQSKTLCTGKQDGQAVQAQVNGKVIDGQCELRFKPNAKPKQP</sequence>
<feature type="signal peptide" evidence="1">
    <location>
        <begin position="1"/>
        <end position="22"/>
    </location>
</feature>
<keyword evidence="1" id="KW-0732">Signal</keyword>